<evidence type="ECO:0000256" key="4">
    <source>
        <dbReference type="ARBA" id="ARBA00022692"/>
    </source>
</evidence>
<organism evidence="9 10">
    <name type="scientific">Streptomyces johnsoniae</name>
    <dbReference type="NCBI Taxonomy" id="3075532"/>
    <lineage>
        <taxon>Bacteria</taxon>
        <taxon>Bacillati</taxon>
        <taxon>Actinomycetota</taxon>
        <taxon>Actinomycetes</taxon>
        <taxon>Kitasatosporales</taxon>
        <taxon>Streptomycetaceae</taxon>
        <taxon>Streptomyces</taxon>
    </lineage>
</organism>
<dbReference type="Pfam" id="PF00474">
    <property type="entry name" value="SSF"/>
    <property type="match status" value="1"/>
</dbReference>
<feature type="transmembrane region" description="Helical" evidence="8">
    <location>
        <begin position="74"/>
        <end position="94"/>
    </location>
</feature>
<dbReference type="PANTHER" id="PTHR48086">
    <property type="entry name" value="SODIUM/PROLINE SYMPORTER-RELATED"/>
    <property type="match status" value="1"/>
</dbReference>
<accession>A0ABU2S3B1</accession>
<evidence type="ECO:0000256" key="8">
    <source>
        <dbReference type="SAM" id="Phobius"/>
    </source>
</evidence>
<feature type="transmembrane region" description="Helical" evidence="8">
    <location>
        <begin position="355"/>
        <end position="372"/>
    </location>
</feature>
<comment type="similarity">
    <text evidence="2 7">Belongs to the sodium:solute symporter (SSF) (TC 2.A.21) family.</text>
</comment>
<dbReference type="CDD" id="cd10322">
    <property type="entry name" value="SLC5sbd"/>
    <property type="match status" value="1"/>
</dbReference>
<feature type="transmembrane region" description="Helical" evidence="8">
    <location>
        <begin position="410"/>
        <end position="429"/>
    </location>
</feature>
<evidence type="ECO:0000256" key="6">
    <source>
        <dbReference type="ARBA" id="ARBA00023136"/>
    </source>
</evidence>
<reference evidence="10" key="1">
    <citation type="submission" date="2023-07" db="EMBL/GenBank/DDBJ databases">
        <title>30 novel species of actinomycetes from the DSMZ collection.</title>
        <authorList>
            <person name="Nouioui I."/>
        </authorList>
    </citation>
    <scope>NUCLEOTIDE SEQUENCE [LARGE SCALE GENOMIC DNA]</scope>
    <source>
        <strain evidence="10">DSM 41886</strain>
    </source>
</reference>
<dbReference type="Gene3D" id="1.20.1730.10">
    <property type="entry name" value="Sodium/glucose cotransporter"/>
    <property type="match status" value="1"/>
</dbReference>
<name>A0ABU2S3B1_9ACTN</name>
<evidence type="ECO:0000256" key="2">
    <source>
        <dbReference type="ARBA" id="ARBA00006434"/>
    </source>
</evidence>
<comment type="caution">
    <text evidence="9">The sequence shown here is derived from an EMBL/GenBank/DDBJ whole genome shotgun (WGS) entry which is preliminary data.</text>
</comment>
<evidence type="ECO:0000256" key="1">
    <source>
        <dbReference type="ARBA" id="ARBA00004141"/>
    </source>
</evidence>
<keyword evidence="4 8" id="KW-0812">Transmembrane</keyword>
<feature type="transmembrane region" description="Helical" evidence="8">
    <location>
        <begin position="262"/>
        <end position="287"/>
    </location>
</feature>
<dbReference type="PROSITE" id="PS50283">
    <property type="entry name" value="NA_SOLUT_SYMP_3"/>
    <property type="match status" value="1"/>
</dbReference>
<dbReference type="Proteomes" id="UP001183615">
    <property type="component" value="Unassembled WGS sequence"/>
</dbReference>
<keyword evidence="10" id="KW-1185">Reference proteome</keyword>
<dbReference type="PANTHER" id="PTHR48086:SF7">
    <property type="entry name" value="SODIUM-SOLUTE SYMPORTER-RELATED"/>
    <property type="match status" value="1"/>
</dbReference>
<feature type="transmembrane region" description="Helical" evidence="8">
    <location>
        <begin position="384"/>
        <end position="403"/>
    </location>
</feature>
<keyword evidence="3" id="KW-0813">Transport</keyword>
<comment type="subcellular location">
    <subcellularLocation>
        <location evidence="1">Membrane</location>
        <topology evidence="1">Multi-pass membrane protein</topology>
    </subcellularLocation>
</comment>
<feature type="transmembrane region" description="Helical" evidence="8">
    <location>
        <begin position="307"/>
        <end position="334"/>
    </location>
</feature>
<keyword evidence="5 8" id="KW-1133">Transmembrane helix</keyword>
<dbReference type="InterPro" id="IPR038377">
    <property type="entry name" value="Na/Glc_symporter_sf"/>
</dbReference>
<evidence type="ECO:0000313" key="9">
    <source>
        <dbReference type="EMBL" id="MDT0443483.1"/>
    </source>
</evidence>
<gene>
    <name evidence="9" type="ORF">RM779_12900</name>
</gene>
<feature type="transmembrane region" description="Helical" evidence="8">
    <location>
        <begin position="218"/>
        <end position="241"/>
    </location>
</feature>
<feature type="transmembrane region" description="Helical" evidence="8">
    <location>
        <begin position="435"/>
        <end position="456"/>
    </location>
</feature>
<feature type="transmembrane region" description="Helical" evidence="8">
    <location>
        <begin position="115"/>
        <end position="137"/>
    </location>
</feature>
<protein>
    <submittedName>
        <fullName evidence="9">Sodium:solute symporter family protein</fullName>
    </submittedName>
</protein>
<evidence type="ECO:0000256" key="5">
    <source>
        <dbReference type="ARBA" id="ARBA00022989"/>
    </source>
</evidence>
<feature type="transmembrane region" description="Helical" evidence="8">
    <location>
        <begin position="6"/>
        <end position="24"/>
    </location>
</feature>
<dbReference type="InterPro" id="IPR050277">
    <property type="entry name" value="Sodium:Solute_Symporter"/>
</dbReference>
<sequence length="477" mass="50835">MQTTHVLTLVLYLLLMVGIGIWFSRSKKVATSDDYLFAGRSLPRPVMIGTLLVTWVGSGTIIGGGSFAYSYGPLASIFFLAGTPVGIVVLYFLARRIRRQTTYTVPELLERRYGVTVRMIAAVITVLAYTGITAYQFTGGGQIVSLITTLSPEQGSIVVAVLVGFLAVGGGLKSVAWSDFISALIIVGSLLVALPLVLQVELGGLGQYWQDLPDDRSSLSSGLTPLQLLGYFLPLFLLLLADQNIYQRLGATRNESEARKSTGGFFLSSFLVTVPVALLGSAAFLLMPDIAPDSAVLALGSEGYLPAVLGGLLLAGALAFIVTTGSSFLLSGAGNLTYDVTERLFGVQLSDRKRLAVHRLSVLGIVTVAYVLGRFFPAVLELQMYSYTVYGVAIAPPVLAIFLWKRASKWGAMSAMVLSTVVTIVWEQLDQPYDLNAVLISLPVSLVTLVLVSLAVPDRGTRPADAATDAAPAPTKE</sequence>
<evidence type="ECO:0000313" key="10">
    <source>
        <dbReference type="Proteomes" id="UP001183615"/>
    </source>
</evidence>
<dbReference type="RefSeq" id="WP_311617832.1">
    <property type="nucleotide sequence ID" value="NZ_JAVREV010000006.1"/>
</dbReference>
<feature type="transmembrane region" description="Helical" evidence="8">
    <location>
        <begin position="180"/>
        <end position="198"/>
    </location>
</feature>
<feature type="transmembrane region" description="Helical" evidence="8">
    <location>
        <begin position="143"/>
        <end position="168"/>
    </location>
</feature>
<proteinExistence type="inferred from homology"/>
<dbReference type="EMBL" id="JAVREV010000006">
    <property type="protein sequence ID" value="MDT0443483.1"/>
    <property type="molecule type" value="Genomic_DNA"/>
</dbReference>
<dbReference type="InterPro" id="IPR001734">
    <property type="entry name" value="Na/solute_symporter"/>
</dbReference>
<feature type="transmembrane region" description="Helical" evidence="8">
    <location>
        <begin position="45"/>
        <end position="68"/>
    </location>
</feature>
<evidence type="ECO:0000256" key="7">
    <source>
        <dbReference type="RuleBase" id="RU362091"/>
    </source>
</evidence>
<keyword evidence="6 8" id="KW-0472">Membrane</keyword>
<evidence type="ECO:0000256" key="3">
    <source>
        <dbReference type="ARBA" id="ARBA00022448"/>
    </source>
</evidence>